<evidence type="ECO:0000256" key="8">
    <source>
        <dbReference type="ARBA" id="ARBA00048027"/>
    </source>
</evidence>
<keyword evidence="5 9" id="KW-0342">GTP-binding</keyword>
<dbReference type="GO" id="GO:0008312">
    <property type="term" value="F:7S RNA binding"/>
    <property type="evidence" value="ECO:0007669"/>
    <property type="project" value="InterPro"/>
</dbReference>
<dbReference type="PANTHER" id="PTHR11564:SF5">
    <property type="entry name" value="SIGNAL RECOGNITION PARTICLE SUBUNIT SRP54"/>
    <property type="match status" value="1"/>
</dbReference>
<dbReference type="InterPro" id="IPR003593">
    <property type="entry name" value="AAA+_ATPase"/>
</dbReference>
<dbReference type="GO" id="GO:0003924">
    <property type="term" value="F:GTPase activity"/>
    <property type="evidence" value="ECO:0007669"/>
    <property type="project" value="UniProtKB-UniRule"/>
</dbReference>
<dbReference type="SMART" id="SM00963">
    <property type="entry name" value="SRP54_N"/>
    <property type="match status" value="1"/>
</dbReference>
<dbReference type="PANTHER" id="PTHR11564">
    <property type="entry name" value="SIGNAL RECOGNITION PARTICLE 54K PROTEIN SRP54"/>
    <property type="match status" value="1"/>
</dbReference>
<dbReference type="Proteomes" id="UP000199662">
    <property type="component" value="Unassembled WGS sequence"/>
</dbReference>
<dbReference type="InterPro" id="IPR036891">
    <property type="entry name" value="Signal_recog_part_SRP54_M_sf"/>
</dbReference>
<dbReference type="FunFam" id="3.40.50.300:FF:000022">
    <property type="entry name" value="Signal recognition particle 54 kDa subunit"/>
    <property type="match status" value="1"/>
</dbReference>
<keyword evidence="4 9" id="KW-0694">RNA-binding</keyword>
<keyword evidence="7 9" id="KW-0687">Ribonucleoprotein</keyword>
<evidence type="ECO:0000256" key="7">
    <source>
        <dbReference type="ARBA" id="ARBA00023274"/>
    </source>
</evidence>
<accession>A0A1H6VWT4</accession>
<dbReference type="SMART" id="SM00382">
    <property type="entry name" value="AAA"/>
    <property type="match status" value="1"/>
</dbReference>
<evidence type="ECO:0000256" key="6">
    <source>
        <dbReference type="ARBA" id="ARBA00023135"/>
    </source>
</evidence>
<dbReference type="GO" id="GO:0006614">
    <property type="term" value="P:SRP-dependent cotranslational protein targeting to membrane"/>
    <property type="evidence" value="ECO:0007669"/>
    <property type="project" value="InterPro"/>
</dbReference>
<dbReference type="InterPro" id="IPR000897">
    <property type="entry name" value="SRP54_GTPase_dom"/>
</dbReference>
<comment type="similarity">
    <text evidence="1 9">Belongs to the GTP-binding SRP family. SRP54 subfamily.</text>
</comment>
<proteinExistence type="inferred from homology"/>
<feature type="domain" description="SRP54-type proteins GTP-binding" evidence="10">
    <location>
        <begin position="269"/>
        <end position="282"/>
    </location>
</feature>
<evidence type="ECO:0000256" key="5">
    <source>
        <dbReference type="ARBA" id="ARBA00023134"/>
    </source>
</evidence>
<comment type="domain">
    <text evidence="9">Composed of three domains: the N-terminal N domain, which is responsible for interactions with the ribosome, the central G domain, which binds GTP, and the C-terminal M domain, which binds the RNA and the signal sequence of the RNC.</text>
</comment>
<comment type="subcellular location">
    <subcellularLocation>
        <location evidence="9">Cytoplasm</location>
    </subcellularLocation>
    <text evidence="9">The SRP-RNC complex is targeted to the cytoplasmic membrane.</text>
</comment>
<feature type="binding site" evidence="9">
    <location>
        <begin position="108"/>
        <end position="115"/>
    </location>
    <ligand>
        <name>GTP</name>
        <dbReference type="ChEBI" id="CHEBI:37565"/>
    </ligand>
</feature>
<evidence type="ECO:0000259" key="10">
    <source>
        <dbReference type="PROSITE" id="PS00300"/>
    </source>
</evidence>
<comment type="function">
    <text evidence="9">Involved in targeting and insertion of nascent membrane proteins into the cytoplasmic membrane. Binds to the hydrophobic signal sequence of the ribosome-nascent chain (RNC) as it emerges from the ribosomes. The SRP-RNC complex is then targeted to the cytoplasmic membrane where it interacts with the SRP receptor FtsY.</text>
</comment>
<keyword evidence="2 9" id="KW-0547">Nucleotide-binding</keyword>
<organism evidence="11 12">
    <name type="scientific">Propionispira arboris</name>
    <dbReference type="NCBI Taxonomy" id="84035"/>
    <lineage>
        <taxon>Bacteria</taxon>
        <taxon>Bacillati</taxon>
        <taxon>Bacillota</taxon>
        <taxon>Negativicutes</taxon>
        <taxon>Selenomonadales</taxon>
        <taxon>Selenomonadaceae</taxon>
        <taxon>Propionispira</taxon>
    </lineage>
</organism>
<dbReference type="STRING" id="84035.SAMN05660742_10393"/>
<dbReference type="GO" id="GO:0005525">
    <property type="term" value="F:GTP binding"/>
    <property type="evidence" value="ECO:0007669"/>
    <property type="project" value="UniProtKB-UniRule"/>
</dbReference>
<name>A0A1H6VWT4_9FIRM</name>
<evidence type="ECO:0000313" key="12">
    <source>
        <dbReference type="Proteomes" id="UP000199662"/>
    </source>
</evidence>
<dbReference type="InterPro" id="IPR022941">
    <property type="entry name" value="SRP54"/>
</dbReference>
<dbReference type="Gene3D" id="1.10.260.30">
    <property type="entry name" value="Signal recognition particle, SRP54 subunit, M-domain"/>
    <property type="match status" value="1"/>
</dbReference>
<keyword evidence="6 9" id="KW-0733">Signal recognition particle</keyword>
<dbReference type="Gene3D" id="1.20.120.140">
    <property type="entry name" value="Signal recognition particle SRP54, nucleotide-binding domain"/>
    <property type="match status" value="1"/>
</dbReference>
<dbReference type="GO" id="GO:0048500">
    <property type="term" value="C:signal recognition particle"/>
    <property type="evidence" value="ECO:0007669"/>
    <property type="project" value="UniProtKB-UniRule"/>
</dbReference>
<keyword evidence="3 9" id="KW-0378">Hydrolase</keyword>
<dbReference type="Pfam" id="PF02881">
    <property type="entry name" value="SRP54_N"/>
    <property type="match status" value="1"/>
</dbReference>
<feature type="binding site" evidence="9">
    <location>
        <begin position="248"/>
        <end position="251"/>
    </location>
    <ligand>
        <name>GTP</name>
        <dbReference type="ChEBI" id="CHEBI:37565"/>
    </ligand>
</feature>
<comment type="catalytic activity">
    <reaction evidence="8 9">
        <text>GTP + H2O = GDP + phosphate + H(+)</text>
        <dbReference type="Rhea" id="RHEA:19669"/>
        <dbReference type="ChEBI" id="CHEBI:15377"/>
        <dbReference type="ChEBI" id="CHEBI:15378"/>
        <dbReference type="ChEBI" id="CHEBI:37565"/>
        <dbReference type="ChEBI" id="CHEBI:43474"/>
        <dbReference type="ChEBI" id="CHEBI:58189"/>
        <dbReference type="EC" id="3.6.5.4"/>
    </reaction>
</comment>
<dbReference type="InterPro" id="IPR013822">
    <property type="entry name" value="Signal_recog_particl_SRP54_hlx"/>
</dbReference>
<dbReference type="InterPro" id="IPR027417">
    <property type="entry name" value="P-loop_NTPase"/>
</dbReference>
<evidence type="ECO:0000256" key="1">
    <source>
        <dbReference type="ARBA" id="ARBA00005450"/>
    </source>
</evidence>
<comment type="subunit">
    <text evidence="9">Part of the signal recognition particle protein translocation system, which is composed of SRP and FtsY.</text>
</comment>
<dbReference type="PROSITE" id="PS00300">
    <property type="entry name" value="SRP54"/>
    <property type="match status" value="1"/>
</dbReference>
<dbReference type="AlphaFoldDB" id="A0A1H6VWT4"/>
<evidence type="ECO:0000256" key="2">
    <source>
        <dbReference type="ARBA" id="ARBA00022741"/>
    </source>
</evidence>
<gene>
    <name evidence="9" type="primary">ffh</name>
    <name evidence="11" type="ORF">SAMN05660742_10393</name>
</gene>
<dbReference type="Pfam" id="PF02978">
    <property type="entry name" value="SRP_SPB"/>
    <property type="match status" value="1"/>
</dbReference>
<dbReference type="EC" id="3.6.5.4" evidence="9"/>
<protein>
    <recommendedName>
        <fullName evidence="9">Signal recognition particle protein</fullName>
        <ecNumber evidence="9">3.6.5.4</ecNumber>
    </recommendedName>
    <alternativeName>
        <fullName evidence="9">Fifty-four homolog</fullName>
    </alternativeName>
</protein>
<dbReference type="Pfam" id="PF00448">
    <property type="entry name" value="SRP54"/>
    <property type="match status" value="1"/>
</dbReference>
<evidence type="ECO:0000313" key="11">
    <source>
        <dbReference type="EMBL" id="SEJ08156.1"/>
    </source>
</evidence>
<evidence type="ECO:0000256" key="3">
    <source>
        <dbReference type="ARBA" id="ARBA00022801"/>
    </source>
</evidence>
<dbReference type="SUPFAM" id="SSF52540">
    <property type="entry name" value="P-loop containing nucleoside triphosphate hydrolases"/>
    <property type="match status" value="1"/>
</dbReference>
<sequence length="453" mass="49769">MIFEGLADRLQETFKKLRGHGKLTEADVNEAMREVRMALLEADVNFKVVKEFVAKVKERAIGQDVLETLTPAQVVIKIVNEELTALMGGTQSRIMIASKPPTVIMLVGLQGAGKTTSAGKLGLAMKKQGKRPLLVAADIYRPAAIKQLQVLGEQLNIPVFAMPEGTDVVTITEKAMEQANSHINDIVIIDTAGRLHINEELMQELKSIKQHVKPHEILLVVDAMTGQDAVNVAESFNADLGLDGVILTKLDGDARGGAALSVKAVTGCPIKFVGMGEKLEALEPFYPDRMASRILGMGDMLSLIEKAQSTFDADETKKMEKKFRKDEFTLDDFLAQMQQVRKLGSLDQILGMIPGMGNIKKKLGDVDLDLNGKEIKHIEAIIYSMTPKERRDVNIINGSRRKRIAVGSGTKVQEVNKLIKQFSEAKKMMKKMQGMTKGKGKQGLGGFKMPFMN</sequence>
<dbReference type="InterPro" id="IPR042101">
    <property type="entry name" value="SRP54_N_sf"/>
</dbReference>
<reference evidence="11 12" key="1">
    <citation type="submission" date="2016-10" db="EMBL/GenBank/DDBJ databases">
        <authorList>
            <person name="de Groot N.N."/>
        </authorList>
    </citation>
    <scope>NUCLEOTIDE SEQUENCE [LARGE SCALE GENOMIC DNA]</scope>
    <source>
        <strain evidence="11 12">DSM 2179</strain>
    </source>
</reference>
<evidence type="ECO:0000256" key="9">
    <source>
        <dbReference type="HAMAP-Rule" id="MF_00306"/>
    </source>
</evidence>
<dbReference type="CDD" id="cd18539">
    <property type="entry name" value="SRP_G"/>
    <property type="match status" value="1"/>
</dbReference>
<dbReference type="RefSeq" id="WP_091829412.1">
    <property type="nucleotide sequence ID" value="NZ_FNZK01000003.1"/>
</dbReference>
<evidence type="ECO:0000256" key="4">
    <source>
        <dbReference type="ARBA" id="ARBA00022884"/>
    </source>
</evidence>
<dbReference type="SUPFAM" id="SSF47446">
    <property type="entry name" value="Signal peptide-binding domain"/>
    <property type="match status" value="1"/>
</dbReference>
<keyword evidence="12" id="KW-1185">Reference proteome</keyword>
<dbReference type="HAMAP" id="MF_00306">
    <property type="entry name" value="SRP54"/>
    <property type="match status" value="1"/>
</dbReference>
<dbReference type="EMBL" id="FNZK01000003">
    <property type="protein sequence ID" value="SEJ08156.1"/>
    <property type="molecule type" value="Genomic_DNA"/>
</dbReference>
<dbReference type="NCBIfam" id="TIGR00959">
    <property type="entry name" value="ffh"/>
    <property type="match status" value="1"/>
</dbReference>
<dbReference type="InterPro" id="IPR004780">
    <property type="entry name" value="SRP"/>
</dbReference>
<feature type="binding site" evidence="9">
    <location>
        <begin position="190"/>
        <end position="194"/>
    </location>
    <ligand>
        <name>GTP</name>
        <dbReference type="ChEBI" id="CHEBI:37565"/>
    </ligand>
</feature>
<dbReference type="InterPro" id="IPR004125">
    <property type="entry name" value="Signal_recog_particle_SRP54_M"/>
</dbReference>
<dbReference type="SMART" id="SM00962">
    <property type="entry name" value="SRP54"/>
    <property type="match status" value="1"/>
</dbReference>
<keyword evidence="9" id="KW-0963">Cytoplasm</keyword>
<dbReference type="Gene3D" id="3.40.50.300">
    <property type="entry name" value="P-loop containing nucleotide triphosphate hydrolases"/>
    <property type="match status" value="1"/>
</dbReference>